<dbReference type="AlphaFoldDB" id="A0A8J4WRK3"/>
<feature type="non-terminal residue" evidence="2">
    <location>
        <position position="1"/>
    </location>
</feature>
<dbReference type="GO" id="GO:1900449">
    <property type="term" value="P:regulation of glutamate receptor signaling pathway"/>
    <property type="evidence" value="ECO:0007669"/>
    <property type="project" value="InterPro"/>
</dbReference>
<keyword evidence="3" id="KW-1185">Reference proteome</keyword>
<reference evidence="2" key="1">
    <citation type="submission" date="2020-07" db="EMBL/GenBank/DDBJ databases">
        <title>Clarias magur genome sequencing, assembly and annotation.</title>
        <authorList>
            <person name="Kushwaha B."/>
            <person name="Kumar R."/>
            <person name="Das P."/>
            <person name="Joshi C.G."/>
            <person name="Kumar D."/>
            <person name="Nagpure N.S."/>
            <person name="Pandey M."/>
            <person name="Agarwal S."/>
            <person name="Srivastava S."/>
            <person name="Singh M."/>
            <person name="Sahoo L."/>
            <person name="Jayasankar P."/>
            <person name="Meher P.K."/>
            <person name="Koringa P.G."/>
            <person name="Iquebal M.A."/>
            <person name="Das S.P."/>
            <person name="Bit A."/>
            <person name="Patnaik S."/>
            <person name="Patel N."/>
            <person name="Shah T.M."/>
            <person name="Hinsu A."/>
            <person name="Jena J.K."/>
        </authorList>
    </citation>
    <scope>NUCLEOTIDE SEQUENCE</scope>
    <source>
        <strain evidence="2">CIFAMagur01</strain>
        <tissue evidence="2">Testis</tissue>
    </source>
</reference>
<comment type="caution">
    <text evidence="2">The sequence shown here is derived from an EMBL/GenBank/DDBJ whole genome shotgun (WGS) entry which is preliminary data.</text>
</comment>
<evidence type="ECO:0000313" key="2">
    <source>
        <dbReference type="EMBL" id="KAF5890294.1"/>
    </source>
</evidence>
<organism evidence="2 3">
    <name type="scientific">Clarias magur</name>
    <name type="common">Asian catfish</name>
    <name type="synonym">Macropteronotus magur</name>
    <dbReference type="NCBI Taxonomy" id="1594786"/>
    <lineage>
        <taxon>Eukaryota</taxon>
        <taxon>Metazoa</taxon>
        <taxon>Chordata</taxon>
        <taxon>Craniata</taxon>
        <taxon>Vertebrata</taxon>
        <taxon>Euteleostomi</taxon>
        <taxon>Actinopterygii</taxon>
        <taxon>Neopterygii</taxon>
        <taxon>Teleostei</taxon>
        <taxon>Ostariophysi</taxon>
        <taxon>Siluriformes</taxon>
        <taxon>Clariidae</taxon>
        <taxon>Clarias</taxon>
    </lineage>
</organism>
<dbReference type="EMBL" id="QNUK01000699">
    <property type="protein sequence ID" value="KAF5890294.1"/>
    <property type="molecule type" value="Genomic_DNA"/>
</dbReference>
<protein>
    <submittedName>
        <fullName evidence="2">Putative ferric-chelate reductase 1</fullName>
    </submittedName>
</protein>
<evidence type="ECO:0000256" key="1">
    <source>
        <dbReference type="SAM" id="SignalP"/>
    </source>
</evidence>
<dbReference type="InterPro" id="IPR042789">
    <property type="entry name" value="FRRS1L"/>
</dbReference>
<keyword evidence="1" id="KW-0732">Signal</keyword>
<dbReference type="OrthoDB" id="8901859at2759"/>
<proteinExistence type="predicted"/>
<feature type="signal peptide" evidence="1">
    <location>
        <begin position="1"/>
        <end position="21"/>
    </location>
</feature>
<sequence length="398" mass="43037">MESRLMAVVVFVCAVYQSTEAQLFPVTALSTSITNTTCGTSKLCVSSVSGCDPAGNSSCFFSSTQGSTVFVCGNNNTNAFFETAIQYNNKLCPVPWTTVNITSVQGSVTGNQSLNQSRTQCAFNIDLKSTFLNSVLSKFNFSTLLNSTLLNFTPFNSTIRNIFSSTLLNSSPFNSTLIPLLNSTLINTTEENYTLLSLVPSYYLNSSEVDSPIISLLRYYDFDPSILNWSLPTAIDNIISNSLVYYLNINLFNSTFNSTTINSAARSSFVTFLNSTHQNSTISNYTVRDLLNSTLLSVPAQLPFNITILTGATNETQLGNASTVFTSAGPLDLANPVPLNITRNGCKSTKLCLSEAQDCDPAGTGSCFFSSVRLTDQTFFFELSGTTSGYVALALTKN</sequence>
<accession>A0A8J4WRK3</accession>
<dbReference type="PANTHER" id="PTHR46902:SF1">
    <property type="entry name" value="DOMON DOMAIN-CONTAINING PROTEIN FRRS1L"/>
    <property type="match status" value="1"/>
</dbReference>
<feature type="non-terminal residue" evidence="2">
    <location>
        <position position="398"/>
    </location>
</feature>
<feature type="chain" id="PRO_5035147839" evidence="1">
    <location>
        <begin position="22"/>
        <end position="398"/>
    </location>
</feature>
<gene>
    <name evidence="2" type="ORF">DAT39_020004</name>
</gene>
<dbReference type="GO" id="GO:0099072">
    <property type="term" value="P:regulation of postsynaptic membrane neurotransmitter receptor levels"/>
    <property type="evidence" value="ECO:0007669"/>
    <property type="project" value="TreeGrafter"/>
</dbReference>
<name>A0A8J4WRK3_CLAMG</name>
<evidence type="ECO:0000313" key="3">
    <source>
        <dbReference type="Proteomes" id="UP000727407"/>
    </source>
</evidence>
<dbReference type="Proteomes" id="UP000727407">
    <property type="component" value="Unassembled WGS sequence"/>
</dbReference>
<dbReference type="PANTHER" id="PTHR46902">
    <property type="entry name" value="DOMON DOMAIN-CONTAINING PROTEIN FRRS1L"/>
    <property type="match status" value="1"/>
</dbReference>